<name>A0A1H8JRP5_9RHOB</name>
<keyword evidence="1" id="KW-1133">Transmembrane helix</keyword>
<keyword evidence="3" id="KW-1185">Reference proteome</keyword>
<evidence type="ECO:0008006" key="4">
    <source>
        <dbReference type="Google" id="ProtNLM"/>
    </source>
</evidence>
<dbReference type="EMBL" id="FODE01000018">
    <property type="protein sequence ID" value="SEN83382.1"/>
    <property type="molecule type" value="Genomic_DNA"/>
</dbReference>
<sequence length="126" mass="13230">MNTVAWQRVEGAALAITALALAGAVSPGWPLWLWPVLLLAPDLAMLGYLAGPRIGAALYNLAHLYAWGLFLALIGLLAGMPALIAAGAVWITHVGADRALGYGLKESSGFHDTHLGRIGRDPPRTP</sequence>
<evidence type="ECO:0000256" key="1">
    <source>
        <dbReference type="SAM" id="Phobius"/>
    </source>
</evidence>
<reference evidence="2 3" key="1">
    <citation type="submission" date="2016-10" db="EMBL/GenBank/DDBJ databases">
        <authorList>
            <person name="de Groot N.N."/>
        </authorList>
    </citation>
    <scope>NUCLEOTIDE SEQUENCE [LARGE SCALE GENOMIC DNA]</scope>
    <source>
        <strain evidence="2 3">DSM 8512</strain>
    </source>
</reference>
<dbReference type="RefSeq" id="WP_090613175.1">
    <property type="nucleotide sequence ID" value="NZ_CP067124.1"/>
</dbReference>
<keyword evidence="1" id="KW-0472">Membrane</keyword>
<dbReference type="InterPro" id="IPR025356">
    <property type="entry name" value="DUF4260"/>
</dbReference>
<dbReference type="Proteomes" id="UP000199054">
    <property type="component" value="Unassembled WGS sequence"/>
</dbReference>
<accession>A0A1H8JRP5</accession>
<dbReference type="Pfam" id="PF14079">
    <property type="entry name" value="DUF4260"/>
    <property type="match status" value="1"/>
</dbReference>
<evidence type="ECO:0000313" key="3">
    <source>
        <dbReference type="Proteomes" id="UP000199054"/>
    </source>
</evidence>
<keyword evidence="1" id="KW-0812">Transmembrane</keyword>
<organism evidence="2 3">
    <name type="scientific">Paracoccus alcaliphilus</name>
    <dbReference type="NCBI Taxonomy" id="34002"/>
    <lineage>
        <taxon>Bacteria</taxon>
        <taxon>Pseudomonadati</taxon>
        <taxon>Pseudomonadota</taxon>
        <taxon>Alphaproteobacteria</taxon>
        <taxon>Rhodobacterales</taxon>
        <taxon>Paracoccaceae</taxon>
        <taxon>Paracoccus</taxon>
    </lineage>
</organism>
<proteinExistence type="predicted"/>
<gene>
    <name evidence="2" type="ORF">SAMN04489859_101868</name>
</gene>
<feature type="transmembrane region" description="Helical" evidence="1">
    <location>
        <begin position="64"/>
        <end position="91"/>
    </location>
</feature>
<evidence type="ECO:0000313" key="2">
    <source>
        <dbReference type="EMBL" id="SEN83382.1"/>
    </source>
</evidence>
<dbReference type="AlphaFoldDB" id="A0A1H8JRP5"/>
<dbReference type="OrthoDB" id="9813911at2"/>
<protein>
    <recommendedName>
        <fullName evidence="4">DUF4260 domain-containing protein</fullName>
    </recommendedName>
</protein>
<dbReference type="STRING" id="34002.SAMN04489859_101868"/>